<dbReference type="EMBL" id="JABEBT010000002">
    <property type="protein sequence ID" value="KAF7639993.1"/>
    <property type="molecule type" value="Genomic_DNA"/>
</dbReference>
<sequence length="70" mass="7605">MFPISCSISSSNVCNLGVVYSYVRSAVFGNGISYPVRVLTLTYPAFSSFNIHFAVQVYLSFGSINLTSPL</sequence>
<protein>
    <submittedName>
        <fullName evidence="1">Uncharacterized protein</fullName>
    </submittedName>
</protein>
<dbReference type="Proteomes" id="UP000605970">
    <property type="component" value="Unassembled WGS sequence"/>
</dbReference>
<accession>A0A8T0A4Z0</accession>
<proteinExistence type="predicted"/>
<dbReference type="AlphaFoldDB" id="A0A8T0A4Z0"/>
<organism evidence="1 2">
    <name type="scientific">Meloidogyne graminicola</name>
    <dbReference type="NCBI Taxonomy" id="189291"/>
    <lineage>
        <taxon>Eukaryota</taxon>
        <taxon>Metazoa</taxon>
        <taxon>Ecdysozoa</taxon>
        <taxon>Nematoda</taxon>
        <taxon>Chromadorea</taxon>
        <taxon>Rhabditida</taxon>
        <taxon>Tylenchina</taxon>
        <taxon>Tylenchomorpha</taxon>
        <taxon>Tylenchoidea</taxon>
        <taxon>Meloidogynidae</taxon>
        <taxon>Meloidogyninae</taxon>
        <taxon>Meloidogyne</taxon>
    </lineage>
</organism>
<reference evidence="1" key="1">
    <citation type="journal article" date="2020" name="Ecol. Evol.">
        <title>Genome structure and content of the rice root-knot nematode (Meloidogyne graminicola).</title>
        <authorList>
            <person name="Phan N.T."/>
            <person name="Danchin E.G.J."/>
            <person name="Klopp C."/>
            <person name="Perfus-Barbeoch L."/>
            <person name="Kozlowski D.K."/>
            <person name="Koutsovoulos G.D."/>
            <person name="Lopez-Roques C."/>
            <person name="Bouchez O."/>
            <person name="Zahm M."/>
            <person name="Besnard G."/>
            <person name="Bellafiore S."/>
        </authorList>
    </citation>
    <scope>NUCLEOTIDE SEQUENCE</scope>
    <source>
        <strain evidence="1">VN-18</strain>
    </source>
</reference>
<comment type="caution">
    <text evidence="1">The sequence shown here is derived from an EMBL/GenBank/DDBJ whole genome shotgun (WGS) entry which is preliminary data.</text>
</comment>
<gene>
    <name evidence="1" type="ORF">Mgra_00000436</name>
</gene>
<keyword evidence="2" id="KW-1185">Reference proteome</keyword>
<name>A0A8T0A4Z0_9BILA</name>
<evidence type="ECO:0000313" key="2">
    <source>
        <dbReference type="Proteomes" id="UP000605970"/>
    </source>
</evidence>
<evidence type="ECO:0000313" key="1">
    <source>
        <dbReference type="EMBL" id="KAF7639993.1"/>
    </source>
</evidence>